<gene>
    <name evidence="1" type="ORF">NLS_LOCUS8680</name>
</gene>
<reference evidence="1 2" key="1">
    <citation type="submission" date="2018-08" db="EMBL/GenBank/DDBJ databases">
        <authorList>
            <person name="Laetsch R D."/>
            <person name="Stevens L."/>
            <person name="Kumar S."/>
            <person name="Blaxter L. M."/>
        </authorList>
    </citation>
    <scope>NUCLEOTIDE SEQUENCE [LARGE SCALE GENOMIC DNA]</scope>
</reference>
<evidence type="ECO:0000313" key="2">
    <source>
        <dbReference type="Proteomes" id="UP000277928"/>
    </source>
</evidence>
<dbReference type="Proteomes" id="UP000277928">
    <property type="component" value="Unassembled WGS sequence"/>
</dbReference>
<dbReference type="EMBL" id="UYRX01001152">
    <property type="protein sequence ID" value="VDK88439.1"/>
    <property type="molecule type" value="Genomic_DNA"/>
</dbReference>
<sequence>MQDESVVEKGRAAWLANPEEMCLEGVGRRKLRGFLSCETLNERKWETGSVVLQASAGSGEGKVDGRRMAV</sequence>
<proteinExistence type="predicted"/>
<organism evidence="1 2">
    <name type="scientific">Litomosoides sigmodontis</name>
    <name type="common">Filarial nematode worm</name>
    <dbReference type="NCBI Taxonomy" id="42156"/>
    <lineage>
        <taxon>Eukaryota</taxon>
        <taxon>Metazoa</taxon>
        <taxon>Ecdysozoa</taxon>
        <taxon>Nematoda</taxon>
        <taxon>Chromadorea</taxon>
        <taxon>Rhabditida</taxon>
        <taxon>Spirurina</taxon>
        <taxon>Spiruromorpha</taxon>
        <taxon>Filarioidea</taxon>
        <taxon>Onchocercidae</taxon>
        <taxon>Litomosoides</taxon>
    </lineage>
</organism>
<accession>A0A3P6TYG7</accession>
<protein>
    <submittedName>
        <fullName evidence="1">Uncharacterized protein</fullName>
    </submittedName>
</protein>
<evidence type="ECO:0000313" key="1">
    <source>
        <dbReference type="EMBL" id="VDK88439.1"/>
    </source>
</evidence>
<dbReference type="AlphaFoldDB" id="A0A3P6TYG7"/>
<keyword evidence="2" id="KW-1185">Reference proteome</keyword>
<name>A0A3P6TYG7_LITSI</name>